<organism evidence="1 2">
    <name type="scientific">Papilio xuthus</name>
    <name type="common">Asian swallowtail butterfly</name>
    <dbReference type="NCBI Taxonomy" id="66420"/>
    <lineage>
        <taxon>Eukaryota</taxon>
        <taxon>Metazoa</taxon>
        <taxon>Ecdysozoa</taxon>
        <taxon>Arthropoda</taxon>
        <taxon>Hexapoda</taxon>
        <taxon>Insecta</taxon>
        <taxon>Pterygota</taxon>
        <taxon>Neoptera</taxon>
        <taxon>Endopterygota</taxon>
        <taxon>Lepidoptera</taxon>
        <taxon>Glossata</taxon>
        <taxon>Ditrysia</taxon>
        <taxon>Papilionoidea</taxon>
        <taxon>Papilionidae</taxon>
        <taxon>Papilioninae</taxon>
        <taxon>Papilio</taxon>
    </lineage>
</organism>
<protein>
    <submittedName>
        <fullName evidence="1">Uncharacterized protein</fullName>
    </submittedName>
</protein>
<dbReference type="EMBL" id="KQ459599">
    <property type="protein sequence ID" value="KPI94481.1"/>
    <property type="molecule type" value="Genomic_DNA"/>
</dbReference>
<accession>A0A194PM18</accession>
<sequence length="413" mass="45785">MDVLENDRVLFLCPDPILSTMMRVGRFAVVIAVILVCCNADPHREQDGSVSDHSSERYDANGFRQKEFDYLLRLLLQNEHRNGDRNLNGIGGSTLMGRNINGGLGGSTLLGRNVNRYEALKSGNRNLNGIGGSGMLGRDVGEHRELSARFVDPLGGSNFVRNLDSLGGGNFVRNLDSLGGGNFVRNLDSLGGGNFVRNLDSLGGGNLVRNLDSLGGGNFVRNLDSLGGGNFVRNLDSLGGSNFVKKNLDQIGGPNLVKRNLDSLGGGHKVRNLDPLGGGNLVREVRESRHSSFLPFSGVRRFEIIGNGRRQLFPLISSDYYREDYPKRNFDEIDRSELDSFVGKRNIDDLDQPFPYAAKRFYNLYGSNYLDTPVSNFDKKRYRPDYPMDEIDLSHFPIGSKRSMAFNQNRPLR</sequence>
<reference evidence="1 2" key="1">
    <citation type="journal article" date="2015" name="Nat. Commun.">
        <title>Outbred genome sequencing and CRISPR/Cas9 gene editing in butterflies.</title>
        <authorList>
            <person name="Li X."/>
            <person name="Fan D."/>
            <person name="Zhang W."/>
            <person name="Liu G."/>
            <person name="Zhang L."/>
            <person name="Zhao L."/>
            <person name="Fang X."/>
            <person name="Chen L."/>
            <person name="Dong Y."/>
            <person name="Chen Y."/>
            <person name="Ding Y."/>
            <person name="Zhao R."/>
            <person name="Feng M."/>
            <person name="Zhu Y."/>
            <person name="Feng Y."/>
            <person name="Jiang X."/>
            <person name="Zhu D."/>
            <person name="Xiang H."/>
            <person name="Feng X."/>
            <person name="Li S."/>
            <person name="Wang J."/>
            <person name="Zhang G."/>
            <person name="Kronforst M.R."/>
            <person name="Wang W."/>
        </authorList>
    </citation>
    <scope>NUCLEOTIDE SEQUENCE [LARGE SCALE GENOMIC DNA]</scope>
    <source>
        <strain evidence="1">Ya'a_city_454_Px</strain>
        <tissue evidence="1">Whole body</tissue>
    </source>
</reference>
<keyword evidence="2" id="KW-1185">Reference proteome</keyword>
<proteinExistence type="predicted"/>
<evidence type="ECO:0000313" key="1">
    <source>
        <dbReference type="EMBL" id="KPI94481.1"/>
    </source>
</evidence>
<evidence type="ECO:0000313" key="2">
    <source>
        <dbReference type="Proteomes" id="UP000053268"/>
    </source>
</evidence>
<name>A0A194PM18_PAPXU</name>
<dbReference type="STRING" id="66420.A0A194PM18"/>
<dbReference type="Proteomes" id="UP000053268">
    <property type="component" value="Unassembled WGS sequence"/>
</dbReference>
<dbReference type="AlphaFoldDB" id="A0A194PM18"/>
<gene>
    <name evidence="1" type="ORF">RR46_04549</name>
</gene>